<sequence>MVEIPASTFYGSRGSKSSIFFQKSCLLLNITFPLQYESLHHNLVKFEKCTMMLTLSKHKFYPVSSIGDSGTNYFHASGNRGLSEAEMISKRIVKGELDIELSGDDDEEGQIVEQKGEGSEEPERDQSEDIRQPIWMKSNV</sequence>
<name>A0ABV0ZQQ6_9TELE</name>
<proteinExistence type="predicted"/>
<feature type="compositionally biased region" description="Acidic residues" evidence="1">
    <location>
        <begin position="99"/>
        <end position="110"/>
    </location>
</feature>
<evidence type="ECO:0000313" key="3">
    <source>
        <dbReference type="Proteomes" id="UP001469553"/>
    </source>
</evidence>
<keyword evidence="3" id="KW-1185">Reference proteome</keyword>
<accession>A0ABV0ZQQ6</accession>
<feature type="region of interest" description="Disordered" evidence="1">
    <location>
        <begin position="99"/>
        <end position="140"/>
    </location>
</feature>
<dbReference type="EMBL" id="JAHRIP010068991">
    <property type="protein sequence ID" value="MEQ2308470.1"/>
    <property type="molecule type" value="Genomic_DNA"/>
</dbReference>
<dbReference type="Proteomes" id="UP001469553">
    <property type="component" value="Unassembled WGS sequence"/>
</dbReference>
<comment type="caution">
    <text evidence="2">The sequence shown here is derived from an EMBL/GenBank/DDBJ whole genome shotgun (WGS) entry which is preliminary data.</text>
</comment>
<reference evidence="2 3" key="1">
    <citation type="submission" date="2021-06" db="EMBL/GenBank/DDBJ databases">
        <authorList>
            <person name="Palmer J.M."/>
        </authorList>
    </citation>
    <scope>NUCLEOTIDE SEQUENCE [LARGE SCALE GENOMIC DNA]</scope>
    <source>
        <strain evidence="2 3">AS_MEX2019</strain>
        <tissue evidence="2">Muscle</tissue>
    </source>
</reference>
<organism evidence="2 3">
    <name type="scientific">Ameca splendens</name>
    <dbReference type="NCBI Taxonomy" id="208324"/>
    <lineage>
        <taxon>Eukaryota</taxon>
        <taxon>Metazoa</taxon>
        <taxon>Chordata</taxon>
        <taxon>Craniata</taxon>
        <taxon>Vertebrata</taxon>
        <taxon>Euteleostomi</taxon>
        <taxon>Actinopterygii</taxon>
        <taxon>Neopterygii</taxon>
        <taxon>Teleostei</taxon>
        <taxon>Neoteleostei</taxon>
        <taxon>Acanthomorphata</taxon>
        <taxon>Ovalentaria</taxon>
        <taxon>Atherinomorphae</taxon>
        <taxon>Cyprinodontiformes</taxon>
        <taxon>Goodeidae</taxon>
        <taxon>Ameca</taxon>
    </lineage>
</organism>
<evidence type="ECO:0000313" key="2">
    <source>
        <dbReference type="EMBL" id="MEQ2308470.1"/>
    </source>
</evidence>
<protein>
    <submittedName>
        <fullName evidence="2">Uncharacterized protein</fullName>
    </submittedName>
</protein>
<gene>
    <name evidence="2" type="ORF">AMECASPLE_028565</name>
</gene>
<evidence type="ECO:0000256" key="1">
    <source>
        <dbReference type="SAM" id="MobiDB-lite"/>
    </source>
</evidence>